<dbReference type="AlphaFoldDB" id="A0ABD3M1V6"/>
<protein>
    <recommendedName>
        <fullName evidence="3">YchJ-like middle NTF2-like domain-containing protein</fullName>
    </recommendedName>
</protein>
<comment type="caution">
    <text evidence="4">The sequence shown here is derived from an EMBL/GenBank/DDBJ whole genome shotgun (WGS) entry which is preliminary data.</text>
</comment>
<dbReference type="InterPro" id="IPR032710">
    <property type="entry name" value="NTF2-like_dom_sf"/>
</dbReference>
<evidence type="ECO:0000256" key="2">
    <source>
        <dbReference type="SAM" id="SignalP"/>
    </source>
</evidence>
<evidence type="ECO:0000256" key="1">
    <source>
        <dbReference type="SAM" id="MobiDB-lite"/>
    </source>
</evidence>
<keyword evidence="2" id="KW-0732">Signal</keyword>
<gene>
    <name evidence="4" type="ORF">ACHAWU_001422</name>
</gene>
<feature type="domain" description="YchJ-like middle NTF2-like" evidence="3">
    <location>
        <begin position="128"/>
        <end position="241"/>
    </location>
</feature>
<dbReference type="PANTHER" id="PTHR33747">
    <property type="entry name" value="UPF0225 PROTEIN SCO1677"/>
    <property type="match status" value="1"/>
</dbReference>
<evidence type="ECO:0000259" key="3">
    <source>
        <dbReference type="Pfam" id="PF17775"/>
    </source>
</evidence>
<feature type="chain" id="PRO_5044817838" description="YchJ-like middle NTF2-like domain-containing protein" evidence="2">
    <location>
        <begin position="21"/>
        <end position="256"/>
    </location>
</feature>
<reference evidence="4 5" key="1">
    <citation type="submission" date="2024-10" db="EMBL/GenBank/DDBJ databases">
        <title>Updated reference genomes for cyclostephanoid diatoms.</title>
        <authorList>
            <person name="Roberts W.R."/>
            <person name="Alverson A.J."/>
        </authorList>
    </citation>
    <scope>NUCLEOTIDE SEQUENCE [LARGE SCALE GENOMIC DNA]</scope>
    <source>
        <strain evidence="4 5">AJA232-27</strain>
    </source>
</reference>
<feature type="signal peptide" evidence="2">
    <location>
        <begin position="1"/>
        <end position="20"/>
    </location>
</feature>
<dbReference type="Pfam" id="PF17775">
    <property type="entry name" value="YchJ_M-like"/>
    <property type="match status" value="1"/>
</dbReference>
<feature type="compositionally biased region" description="Low complexity" evidence="1">
    <location>
        <begin position="39"/>
        <end position="53"/>
    </location>
</feature>
<evidence type="ECO:0000313" key="4">
    <source>
        <dbReference type="EMBL" id="KAL3758030.1"/>
    </source>
</evidence>
<proteinExistence type="predicted"/>
<accession>A0ABD3M1V6</accession>
<organism evidence="4 5">
    <name type="scientific">Discostella pseudostelligera</name>
    <dbReference type="NCBI Taxonomy" id="259834"/>
    <lineage>
        <taxon>Eukaryota</taxon>
        <taxon>Sar</taxon>
        <taxon>Stramenopiles</taxon>
        <taxon>Ochrophyta</taxon>
        <taxon>Bacillariophyta</taxon>
        <taxon>Coscinodiscophyceae</taxon>
        <taxon>Thalassiosirophycidae</taxon>
        <taxon>Stephanodiscales</taxon>
        <taxon>Stephanodiscaceae</taxon>
        <taxon>Discostella</taxon>
    </lineage>
</organism>
<evidence type="ECO:0000313" key="5">
    <source>
        <dbReference type="Proteomes" id="UP001530293"/>
    </source>
</evidence>
<dbReference type="PANTHER" id="PTHR33747:SF1">
    <property type="entry name" value="ADENYLATE CYCLASE-ASSOCIATED CAP C-TERMINAL DOMAIN-CONTAINING PROTEIN"/>
    <property type="match status" value="1"/>
</dbReference>
<dbReference type="EMBL" id="JALLBG020000244">
    <property type="protein sequence ID" value="KAL3758030.1"/>
    <property type="molecule type" value="Genomic_DNA"/>
</dbReference>
<dbReference type="Gene3D" id="3.10.450.50">
    <property type="match status" value="1"/>
</dbReference>
<dbReference type="SUPFAM" id="SSF54427">
    <property type="entry name" value="NTF2-like"/>
    <property type="match status" value="1"/>
</dbReference>
<dbReference type="Proteomes" id="UP001530293">
    <property type="component" value="Unassembled WGS sequence"/>
</dbReference>
<keyword evidence="5" id="KW-1185">Reference proteome</keyword>
<name>A0ABD3M1V6_9STRA</name>
<sequence length="256" mass="28548">MLQDRSLLFVFAFTLVSSKAVQFVDGFAVRRPMITVTASPQTQTMPSSSSLAAKGGGKNKSSKRSAQTTKGFGLPPPTLEDVLATFKTRIPEDADNQPCPCGKGQTYTYGRCCGPFHRGDRKCASMTDVLRSRYSAFAWRNIEYVMDTTHESCRDYREDRVAWANDLHRKGMFDGFEFEKLSAGDEEMDQENDNEGYIEFKVTFRARHDGKHSVAGQETVISERSRFLRNPTDGTWSYASGDVRSDVAGLEGATLN</sequence>
<feature type="region of interest" description="Disordered" evidence="1">
    <location>
        <begin position="38"/>
        <end position="72"/>
    </location>
</feature>
<dbReference type="InterPro" id="IPR048469">
    <property type="entry name" value="YchJ-like_M"/>
</dbReference>